<accession>A0A9K3D984</accession>
<dbReference type="Proteomes" id="UP000265618">
    <property type="component" value="Unassembled WGS sequence"/>
</dbReference>
<sequence>MPSQEGADSPMEGGGERAREIVPIMTPQTFTYRSRHMWTLEEDEVLSELVQTQLNKNNRPNWEE</sequence>
<comment type="caution">
    <text evidence="2">The sequence shown here is derived from an EMBL/GenBank/DDBJ whole genome shotgun (WGS) entry which is preliminary data.</text>
</comment>
<reference evidence="2 3" key="1">
    <citation type="journal article" date="2018" name="PLoS ONE">
        <title>The draft genome of Kipferlia bialata reveals reductive genome evolution in fornicate parasites.</title>
        <authorList>
            <person name="Tanifuji G."/>
            <person name="Takabayashi S."/>
            <person name="Kume K."/>
            <person name="Takagi M."/>
            <person name="Nakayama T."/>
            <person name="Kamikawa R."/>
            <person name="Inagaki Y."/>
            <person name="Hashimoto T."/>
        </authorList>
    </citation>
    <scope>NUCLEOTIDE SEQUENCE [LARGE SCALE GENOMIC DNA]</scope>
    <source>
        <strain evidence="2">NY0173</strain>
    </source>
</reference>
<evidence type="ECO:0000256" key="1">
    <source>
        <dbReference type="SAM" id="MobiDB-lite"/>
    </source>
</evidence>
<feature type="region of interest" description="Disordered" evidence="1">
    <location>
        <begin position="1"/>
        <end position="24"/>
    </location>
</feature>
<dbReference type="EMBL" id="BDIP01007389">
    <property type="protein sequence ID" value="GIQ91246.1"/>
    <property type="molecule type" value="Genomic_DNA"/>
</dbReference>
<keyword evidence="3" id="KW-1185">Reference proteome</keyword>
<gene>
    <name evidence="2" type="ORF">KIPB_014412</name>
</gene>
<dbReference type="AlphaFoldDB" id="A0A9K3D984"/>
<evidence type="ECO:0000313" key="3">
    <source>
        <dbReference type="Proteomes" id="UP000265618"/>
    </source>
</evidence>
<organism evidence="2 3">
    <name type="scientific">Kipferlia bialata</name>
    <dbReference type="NCBI Taxonomy" id="797122"/>
    <lineage>
        <taxon>Eukaryota</taxon>
        <taxon>Metamonada</taxon>
        <taxon>Carpediemonas-like organisms</taxon>
        <taxon>Kipferlia</taxon>
    </lineage>
</organism>
<evidence type="ECO:0000313" key="2">
    <source>
        <dbReference type="EMBL" id="GIQ91246.1"/>
    </source>
</evidence>
<feature type="non-terminal residue" evidence="2">
    <location>
        <position position="1"/>
    </location>
</feature>
<name>A0A9K3D984_9EUKA</name>
<proteinExistence type="predicted"/>
<protein>
    <recommendedName>
        <fullName evidence="4">Myb-like domain-containing protein</fullName>
    </recommendedName>
</protein>
<evidence type="ECO:0008006" key="4">
    <source>
        <dbReference type="Google" id="ProtNLM"/>
    </source>
</evidence>